<proteinExistence type="predicted"/>
<evidence type="ECO:0000313" key="1">
    <source>
        <dbReference type="EMBL" id="MRG87203.1"/>
    </source>
</evidence>
<protein>
    <submittedName>
        <fullName evidence="1">Uncharacterized protein</fullName>
    </submittedName>
</protein>
<dbReference type="EMBL" id="WJNH01000007">
    <property type="protein sequence ID" value="MRG87203.1"/>
    <property type="molecule type" value="Genomic_DNA"/>
</dbReference>
<accession>A0A6G1X873</accession>
<dbReference type="Proteomes" id="UP000480185">
    <property type="component" value="Unassembled WGS sequence"/>
</dbReference>
<gene>
    <name evidence="1" type="ORF">GH754_12885</name>
</gene>
<dbReference type="AlphaFoldDB" id="A0A6G1X873"/>
<name>A0A6G1X873_9BACI</name>
<reference evidence="1 2" key="1">
    <citation type="submission" date="2019-11" db="EMBL/GenBank/DDBJ databases">
        <authorList>
            <person name="Li J."/>
        </authorList>
    </citation>
    <scope>NUCLEOTIDE SEQUENCE [LARGE SCALE GENOMIC DNA]</scope>
    <source>
        <strain evidence="1 2">J4</strain>
    </source>
</reference>
<comment type="caution">
    <text evidence="1">The sequence shown here is derived from an EMBL/GenBank/DDBJ whole genome shotgun (WGS) entry which is preliminary data.</text>
</comment>
<keyword evidence="2" id="KW-1185">Reference proteome</keyword>
<evidence type="ECO:0000313" key="2">
    <source>
        <dbReference type="Proteomes" id="UP000480185"/>
    </source>
</evidence>
<organism evidence="1 2">
    <name type="scientific">Salinibacillus xinjiangensis</name>
    <dbReference type="NCBI Taxonomy" id="1229268"/>
    <lineage>
        <taxon>Bacteria</taxon>
        <taxon>Bacillati</taxon>
        <taxon>Bacillota</taxon>
        <taxon>Bacilli</taxon>
        <taxon>Bacillales</taxon>
        <taxon>Bacillaceae</taxon>
        <taxon>Salinibacillus</taxon>
    </lineage>
</organism>
<sequence>MNSVNKIGDLRYRVHMETNEDSSTLFLEVPSIQPLKEYKVFSSTD</sequence>